<reference evidence="1 2" key="1">
    <citation type="submission" date="2021-01" db="EMBL/GenBank/DDBJ databases">
        <title>Whole genome shotgun sequence of Actinoplanes couchii NBRC 106145.</title>
        <authorList>
            <person name="Komaki H."/>
            <person name="Tamura T."/>
        </authorList>
    </citation>
    <scope>NUCLEOTIDE SEQUENCE [LARGE SCALE GENOMIC DNA]</scope>
    <source>
        <strain evidence="1 2">NBRC 106145</strain>
    </source>
</reference>
<dbReference type="EMBL" id="BOMG01000082">
    <property type="protein sequence ID" value="GID58222.1"/>
    <property type="molecule type" value="Genomic_DNA"/>
</dbReference>
<dbReference type="Proteomes" id="UP000612282">
    <property type="component" value="Unassembled WGS sequence"/>
</dbReference>
<keyword evidence="2" id="KW-1185">Reference proteome</keyword>
<accession>A0ABQ3XI96</accession>
<evidence type="ECO:0000313" key="2">
    <source>
        <dbReference type="Proteomes" id="UP000612282"/>
    </source>
</evidence>
<comment type="caution">
    <text evidence="1">The sequence shown here is derived from an EMBL/GenBank/DDBJ whole genome shotgun (WGS) entry which is preliminary data.</text>
</comment>
<organism evidence="1 2">
    <name type="scientific">Actinoplanes couchii</name>
    <dbReference type="NCBI Taxonomy" id="403638"/>
    <lineage>
        <taxon>Bacteria</taxon>
        <taxon>Bacillati</taxon>
        <taxon>Actinomycetota</taxon>
        <taxon>Actinomycetes</taxon>
        <taxon>Micromonosporales</taxon>
        <taxon>Micromonosporaceae</taxon>
        <taxon>Actinoplanes</taxon>
    </lineage>
</organism>
<sequence>MAPVGTWLATIRLPGAVRYADYSTVVEAVCTPLYPSMEFAYDRNRACGERLPDFPERPLAPIDELILVTIEREPYGEPWHALYCPNRQRIVGPLSDHYRYRLQEEYDLINGHLCRYAGPATVCGRVTDGEPLGLLFPTWPGGPDTSDAPPAPDLFARWNDPDLCRRCFLTWSTQPEENPEGAADVPGPVQRRRWWRFGH</sequence>
<name>A0ABQ3XI96_9ACTN</name>
<protein>
    <submittedName>
        <fullName evidence="1">Uncharacterized protein</fullName>
    </submittedName>
</protein>
<evidence type="ECO:0000313" key="1">
    <source>
        <dbReference type="EMBL" id="GID58222.1"/>
    </source>
</evidence>
<proteinExistence type="predicted"/>
<gene>
    <name evidence="1" type="ORF">Aco03nite_066260</name>
</gene>